<dbReference type="EMBL" id="BMER01000001">
    <property type="protein sequence ID" value="GGG86874.1"/>
    <property type="molecule type" value="Genomic_DNA"/>
</dbReference>
<dbReference type="Gene3D" id="3.55.50.30">
    <property type="match status" value="1"/>
</dbReference>
<feature type="transmembrane region" description="Helical" evidence="1">
    <location>
        <begin position="76"/>
        <end position="95"/>
    </location>
</feature>
<protein>
    <submittedName>
        <fullName evidence="4">Iron dicitrate transporter FecR</fullName>
    </submittedName>
</protein>
<sequence>MNDRFSKEYIEALAHKYRLGTLTPAEEADFESWYNNHSDDTFIHSDAENPDRAMRRMHRHIRRNTASTTIRRLRRWMPYAAAVLLVVTAASWLFFSDQFSQQMPAEKLVNAEDVAPGANRATLTLADGRTINLSSGHAGIVIADGITYLDGSAVLSESLSKGVGEELTSSQTHKLTLTTPKGGTYSITLPDGSQVWLNANSTLKYPSQFTGDVREVILEGEAFFAVSHQSSTTGKGPTADRGGLPARRLPFKVQTAGQTVEVLGTQFNVSAYTDDPETKTTLIEGKVKISNLKSHASNLLSPGQQATTRGAATQIRKVDTEPHTAWKEGLFYFDNIPSRKAIEQVARWYDLDVIYDGNTPETIVFGMIDRDKPLSAVLNALAKNGLKFEVTSSGERKELQVSGNR</sequence>
<proteinExistence type="predicted"/>
<reference evidence="4" key="1">
    <citation type="journal article" date="2014" name="Int. J. Syst. Evol. Microbiol.">
        <title>Complete genome sequence of Corynebacterium casei LMG S-19264T (=DSM 44701T), isolated from a smear-ripened cheese.</title>
        <authorList>
            <consortium name="US DOE Joint Genome Institute (JGI-PGF)"/>
            <person name="Walter F."/>
            <person name="Albersmeier A."/>
            <person name="Kalinowski J."/>
            <person name="Ruckert C."/>
        </authorList>
    </citation>
    <scope>NUCLEOTIDE SEQUENCE</scope>
    <source>
        <strain evidence="4">CGMCC 1.12195</strain>
    </source>
</reference>
<evidence type="ECO:0000259" key="3">
    <source>
        <dbReference type="Pfam" id="PF16344"/>
    </source>
</evidence>
<dbReference type="Proteomes" id="UP000660862">
    <property type="component" value="Unassembled WGS sequence"/>
</dbReference>
<keyword evidence="1" id="KW-1133">Transmembrane helix</keyword>
<dbReference type="Gene3D" id="2.60.120.1440">
    <property type="match status" value="1"/>
</dbReference>
<dbReference type="InterPro" id="IPR012373">
    <property type="entry name" value="Ferrdict_sens_TM"/>
</dbReference>
<dbReference type="InterPro" id="IPR006860">
    <property type="entry name" value="FecR"/>
</dbReference>
<keyword evidence="5" id="KW-1185">Reference proteome</keyword>
<keyword evidence="1" id="KW-0812">Transmembrane</keyword>
<reference evidence="4" key="2">
    <citation type="submission" date="2020-09" db="EMBL/GenBank/DDBJ databases">
        <authorList>
            <person name="Sun Q."/>
            <person name="Zhou Y."/>
        </authorList>
    </citation>
    <scope>NUCLEOTIDE SEQUENCE</scope>
    <source>
        <strain evidence="4">CGMCC 1.12195</strain>
    </source>
</reference>
<dbReference type="InterPro" id="IPR032508">
    <property type="entry name" value="FecR_C"/>
</dbReference>
<name>A0A917HR58_9SPHI</name>
<organism evidence="4 5">
    <name type="scientific">Parapedobacter pyrenivorans</name>
    <dbReference type="NCBI Taxonomy" id="1305674"/>
    <lineage>
        <taxon>Bacteria</taxon>
        <taxon>Pseudomonadati</taxon>
        <taxon>Bacteroidota</taxon>
        <taxon>Sphingobacteriia</taxon>
        <taxon>Sphingobacteriales</taxon>
        <taxon>Sphingobacteriaceae</taxon>
        <taxon>Parapedobacter</taxon>
    </lineage>
</organism>
<evidence type="ECO:0000313" key="5">
    <source>
        <dbReference type="Proteomes" id="UP000660862"/>
    </source>
</evidence>
<evidence type="ECO:0000313" key="4">
    <source>
        <dbReference type="EMBL" id="GGG86874.1"/>
    </source>
</evidence>
<dbReference type="Pfam" id="PF04773">
    <property type="entry name" value="FecR"/>
    <property type="match status" value="1"/>
</dbReference>
<feature type="domain" description="Protein FecR C-terminal" evidence="3">
    <location>
        <begin position="331"/>
        <end position="390"/>
    </location>
</feature>
<dbReference type="PANTHER" id="PTHR30273:SF2">
    <property type="entry name" value="PROTEIN FECR"/>
    <property type="match status" value="1"/>
</dbReference>
<dbReference type="Pfam" id="PF16344">
    <property type="entry name" value="FecR_C"/>
    <property type="match status" value="1"/>
</dbReference>
<dbReference type="PANTHER" id="PTHR30273">
    <property type="entry name" value="PERIPLASMIC SIGNAL SENSOR AND SIGMA FACTOR ACTIVATOR FECR-RELATED"/>
    <property type="match status" value="1"/>
</dbReference>
<accession>A0A917HR58</accession>
<gene>
    <name evidence="4" type="ORF">GCM10007415_20640</name>
</gene>
<evidence type="ECO:0000259" key="2">
    <source>
        <dbReference type="Pfam" id="PF04773"/>
    </source>
</evidence>
<dbReference type="GO" id="GO:0016989">
    <property type="term" value="F:sigma factor antagonist activity"/>
    <property type="evidence" value="ECO:0007669"/>
    <property type="project" value="TreeGrafter"/>
</dbReference>
<dbReference type="RefSeq" id="WP_188505786.1">
    <property type="nucleotide sequence ID" value="NZ_BMER01000001.1"/>
</dbReference>
<evidence type="ECO:0000256" key="1">
    <source>
        <dbReference type="SAM" id="Phobius"/>
    </source>
</evidence>
<keyword evidence="1" id="KW-0472">Membrane</keyword>
<dbReference type="AlphaFoldDB" id="A0A917HR58"/>
<feature type="domain" description="FecR protein" evidence="2">
    <location>
        <begin position="176"/>
        <end position="288"/>
    </location>
</feature>
<comment type="caution">
    <text evidence="4">The sequence shown here is derived from an EMBL/GenBank/DDBJ whole genome shotgun (WGS) entry which is preliminary data.</text>
</comment>